<reference evidence="1" key="1">
    <citation type="submission" date="2015-09" db="EMBL/GenBank/DDBJ databases">
        <authorList>
            <person name="Jackson K.R."/>
            <person name="Lunt B.L."/>
            <person name="Fisher J.N.B."/>
            <person name="Gardner A.V."/>
            <person name="Bailey M.E."/>
            <person name="Deus L.M."/>
            <person name="Earl A.S."/>
            <person name="Gibby P.D."/>
            <person name="Hartmann K.A."/>
            <person name="Liu J.E."/>
            <person name="Manci A.M."/>
            <person name="Nielsen D.A."/>
            <person name="Solomon M.B."/>
            <person name="Breakwell D.P."/>
            <person name="Burnett S.H."/>
            <person name="Grose J.H."/>
        </authorList>
    </citation>
    <scope>NUCLEOTIDE SEQUENCE</scope>
    <source>
        <strain evidence="1">7805</strain>
    </source>
</reference>
<dbReference type="RefSeq" id="WP_264477970.1">
    <property type="nucleotide sequence ID" value="NZ_CAJCFV010000093.1"/>
</dbReference>
<evidence type="ECO:0000313" key="1">
    <source>
        <dbReference type="EMBL" id="CUM61176.1"/>
    </source>
</evidence>
<proteinExistence type="predicted"/>
<dbReference type="AlphaFoldDB" id="A0A1J1JI50"/>
<name>A0A1J1JI50_PLAAG</name>
<organism evidence="1">
    <name type="scientific">Planktothrix agardhii</name>
    <name type="common">Oscillatoria agardhii</name>
    <dbReference type="NCBI Taxonomy" id="1160"/>
    <lineage>
        <taxon>Bacteria</taxon>
        <taxon>Bacillati</taxon>
        <taxon>Cyanobacteriota</taxon>
        <taxon>Cyanophyceae</taxon>
        <taxon>Oscillatoriophycideae</taxon>
        <taxon>Oscillatoriales</taxon>
        <taxon>Microcoleaceae</taxon>
        <taxon>Planktothrix</taxon>
    </lineage>
</organism>
<protein>
    <submittedName>
        <fullName evidence="1">Uncharacterized protein</fullName>
    </submittedName>
</protein>
<gene>
    <name evidence="1" type="ORF">PLAM_3210</name>
</gene>
<accession>A0A1J1JI50</accession>
<dbReference type="EMBL" id="LO018304">
    <property type="protein sequence ID" value="CUM61176.1"/>
    <property type="molecule type" value="Genomic_DNA"/>
</dbReference>
<sequence>MFSDGVRIQASDCPAMTDDILESLFGVAVGVSNLDPNSIVN</sequence>